<evidence type="ECO:0000313" key="3">
    <source>
        <dbReference type="Proteomes" id="UP000011135"/>
    </source>
</evidence>
<evidence type="ECO:0000256" key="1">
    <source>
        <dbReference type="SAM" id="MobiDB-lite"/>
    </source>
</evidence>
<protein>
    <submittedName>
        <fullName evidence="2">Uncharacterized protein</fullName>
    </submittedName>
</protein>
<dbReference type="EMBL" id="AMZN01000029">
    <property type="protein sequence ID" value="ELR71993.1"/>
    <property type="molecule type" value="Genomic_DNA"/>
</dbReference>
<evidence type="ECO:0000313" key="2">
    <source>
        <dbReference type="EMBL" id="ELR71993.1"/>
    </source>
</evidence>
<keyword evidence="3" id="KW-1185">Reference proteome</keyword>
<organism evidence="2 3">
    <name type="scientific">Fulvivirga imtechensis AK7</name>
    <dbReference type="NCBI Taxonomy" id="1237149"/>
    <lineage>
        <taxon>Bacteria</taxon>
        <taxon>Pseudomonadati</taxon>
        <taxon>Bacteroidota</taxon>
        <taxon>Cytophagia</taxon>
        <taxon>Cytophagales</taxon>
        <taxon>Fulvivirgaceae</taxon>
        <taxon>Fulvivirga</taxon>
    </lineage>
</organism>
<gene>
    <name evidence="2" type="ORF">C900_01988</name>
</gene>
<dbReference type="Proteomes" id="UP000011135">
    <property type="component" value="Unassembled WGS sequence"/>
</dbReference>
<dbReference type="AlphaFoldDB" id="L8JUS9"/>
<feature type="region of interest" description="Disordered" evidence="1">
    <location>
        <begin position="1"/>
        <end position="20"/>
    </location>
</feature>
<accession>L8JUS9</accession>
<reference evidence="2 3" key="1">
    <citation type="submission" date="2012-12" db="EMBL/GenBank/DDBJ databases">
        <title>Genome assembly of Fulvivirga imtechensis AK7.</title>
        <authorList>
            <person name="Nupur N."/>
            <person name="Khatri I."/>
            <person name="Kumar R."/>
            <person name="Subramanian S."/>
            <person name="Pinnaka A."/>
        </authorList>
    </citation>
    <scope>NUCLEOTIDE SEQUENCE [LARGE SCALE GENOMIC DNA]</scope>
    <source>
        <strain evidence="2 3">AK7</strain>
    </source>
</reference>
<sequence length="41" mass="4361">MKIRDILTTGSVRASASAMDQGDPEYFLRCTTKISGGRGGL</sequence>
<name>L8JUS9_9BACT</name>
<comment type="caution">
    <text evidence="2">The sequence shown here is derived from an EMBL/GenBank/DDBJ whole genome shotgun (WGS) entry which is preliminary data.</text>
</comment>
<proteinExistence type="predicted"/>